<dbReference type="RefSeq" id="WP_154487942.1">
    <property type="nucleotide sequence ID" value="NZ_VULN01000005.1"/>
</dbReference>
<keyword evidence="2" id="KW-0229">DNA integration</keyword>
<dbReference type="GO" id="GO:0003677">
    <property type="term" value="F:DNA binding"/>
    <property type="evidence" value="ECO:0007669"/>
    <property type="project" value="UniProtKB-KW"/>
</dbReference>
<dbReference type="Proteomes" id="UP000441455">
    <property type="component" value="Unassembled WGS sequence"/>
</dbReference>
<dbReference type="InterPro" id="IPR050639">
    <property type="entry name" value="SSR_resolvase"/>
</dbReference>
<dbReference type="GO" id="GO:0000150">
    <property type="term" value="F:DNA strand exchange activity"/>
    <property type="evidence" value="ECO:0007669"/>
    <property type="project" value="InterPro"/>
</dbReference>
<dbReference type="Pfam" id="PF00239">
    <property type="entry name" value="Resolvase"/>
    <property type="match status" value="1"/>
</dbReference>
<comment type="similarity">
    <text evidence="1">Belongs to the site-specific recombinase resolvase family.</text>
</comment>
<dbReference type="PANTHER" id="PTHR30461">
    <property type="entry name" value="DNA-INVERTASE FROM LAMBDOID PROPHAGE"/>
    <property type="match status" value="1"/>
</dbReference>
<evidence type="ECO:0000256" key="3">
    <source>
        <dbReference type="ARBA" id="ARBA00023125"/>
    </source>
</evidence>
<reference evidence="8 9" key="1">
    <citation type="submission" date="2019-08" db="EMBL/GenBank/DDBJ databases">
        <title>In-depth cultivation of the pig gut microbiome towards novel bacterial diversity and tailored functional studies.</title>
        <authorList>
            <person name="Wylensek D."/>
            <person name="Hitch T.C.A."/>
            <person name="Clavel T."/>
        </authorList>
    </citation>
    <scope>NUCLEOTIDE SEQUENCE [LARGE SCALE GENOMIC DNA]</scope>
    <source>
        <strain evidence="8 9">WCA-389-WT-5B</strain>
    </source>
</reference>
<evidence type="ECO:0000313" key="9">
    <source>
        <dbReference type="Proteomes" id="UP000441455"/>
    </source>
</evidence>
<organism evidence="8 9">
    <name type="scientific">Acidaminococcus fermentans</name>
    <dbReference type="NCBI Taxonomy" id="905"/>
    <lineage>
        <taxon>Bacteria</taxon>
        <taxon>Bacillati</taxon>
        <taxon>Bacillota</taxon>
        <taxon>Negativicutes</taxon>
        <taxon>Acidaminococcales</taxon>
        <taxon>Acidaminococcaceae</taxon>
        <taxon>Acidaminococcus</taxon>
    </lineage>
</organism>
<dbReference type="SUPFAM" id="SSF53041">
    <property type="entry name" value="Resolvase-like"/>
    <property type="match status" value="1"/>
</dbReference>
<comment type="caution">
    <text evidence="8">The sequence shown here is derived from an EMBL/GenBank/DDBJ whole genome shotgun (WGS) entry which is preliminary data.</text>
</comment>
<feature type="domain" description="Resolvase/invertase-type recombinase catalytic" evidence="7">
    <location>
        <begin position="2"/>
        <end position="137"/>
    </location>
</feature>
<dbReference type="SMART" id="SM00857">
    <property type="entry name" value="Resolvase"/>
    <property type="match status" value="1"/>
</dbReference>
<dbReference type="PROSITE" id="PS00397">
    <property type="entry name" value="RECOMBINASES_1"/>
    <property type="match status" value="1"/>
</dbReference>
<dbReference type="AlphaFoldDB" id="A0A6N7W194"/>
<sequence>MANVCYIRVSTKEQNTGRQYACFTDKGIKIDKTYEEKISGKDRQRPQLKAMMEYVREGDTVYIESISRLARNTLDFLNIVDELTKKKVNLISLKEQIDTTTPQGRFILHIFASLSELERETIRQRQREGIDLCLAEHRPYGRPKVSISETFKEAYKEWKAGNMTAVQAMNKAGMKPNTWYRRVKEYEGR</sequence>
<keyword evidence="4" id="KW-0233">DNA recombination</keyword>
<evidence type="ECO:0000256" key="1">
    <source>
        <dbReference type="ARBA" id="ARBA00009913"/>
    </source>
</evidence>
<feature type="active site" description="O-(5'-phospho-DNA)-serine intermediate" evidence="5 6">
    <location>
        <position position="10"/>
    </location>
</feature>
<gene>
    <name evidence="8" type="ORF">FX155_05070</name>
</gene>
<accession>A0A6N7W194</accession>
<proteinExistence type="inferred from homology"/>
<dbReference type="PROSITE" id="PS51736">
    <property type="entry name" value="RECOMBINASES_3"/>
    <property type="match status" value="1"/>
</dbReference>
<evidence type="ECO:0000256" key="6">
    <source>
        <dbReference type="PROSITE-ProRule" id="PRU10137"/>
    </source>
</evidence>
<dbReference type="EMBL" id="VULN01000005">
    <property type="protein sequence ID" value="MSS81966.1"/>
    <property type="molecule type" value="Genomic_DNA"/>
</dbReference>
<name>A0A6N7W194_ACIFE</name>
<dbReference type="GO" id="GO:0015074">
    <property type="term" value="P:DNA integration"/>
    <property type="evidence" value="ECO:0007669"/>
    <property type="project" value="UniProtKB-KW"/>
</dbReference>
<dbReference type="Gene3D" id="3.40.50.1390">
    <property type="entry name" value="Resolvase, N-terminal catalytic domain"/>
    <property type="match status" value="1"/>
</dbReference>
<evidence type="ECO:0000256" key="2">
    <source>
        <dbReference type="ARBA" id="ARBA00022908"/>
    </source>
</evidence>
<evidence type="ECO:0000256" key="5">
    <source>
        <dbReference type="PIRSR" id="PIRSR606118-50"/>
    </source>
</evidence>
<evidence type="ECO:0000259" key="7">
    <source>
        <dbReference type="PROSITE" id="PS51736"/>
    </source>
</evidence>
<dbReference type="PANTHER" id="PTHR30461:SF26">
    <property type="entry name" value="RESOLVASE HOMOLOG YNEB"/>
    <property type="match status" value="1"/>
</dbReference>
<dbReference type="CDD" id="cd03768">
    <property type="entry name" value="SR_ResInv"/>
    <property type="match status" value="1"/>
</dbReference>
<dbReference type="InterPro" id="IPR006118">
    <property type="entry name" value="Recombinase_CS"/>
</dbReference>
<dbReference type="InterPro" id="IPR036162">
    <property type="entry name" value="Resolvase-like_N_sf"/>
</dbReference>
<evidence type="ECO:0000256" key="4">
    <source>
        <dbReference type="ARBA" id="ARBA00023172"/>
    </source>
</evidence>
<protein>
    <submittedName>
        <fullName evidence="8">Recombinase family protein</fullName>
    </submittedName>
</protein>
<dbReference type="OrthoDB" id="9797501at2"/>
<keyword evidence="3" id="KW-0238">DNA-binding</keyword>
<dbReference type="InterPro" id="IPR006119">
    <property type="entry name" value="Resolv_N"/>
</dbReference>
<evidence type="ECO:0000313" key="8">
    <source>
        <dbReference type="EMBL" id="MSS81966.1"/>
    </source>
</evidence>